<dbReference type="AlphaFoldDB" id="A0A7T4EEU4"/>
<dbReference type="InterPro" id="IPR011711">
    <property type="entry name" value="GntR_C"/>
</dbReference>
<keyword evidence="1" id="KW-0805">Transcription regulation</keyword>
<dbReference type="PROSITE" id="PS50949">
    <property type="entry name" value="HTH_GNTR"/>
    <property type="match status" value="1"/>
</dbReference>
<dbReference type="CDD" id="cd07377">
    <property type="entry name" value="WHTH_GntR"/>
    <property type="match status" value="1"/>
</dbReference>
<dbReference type="InterPro" id="IPR036390">
    <property type="entry name" value="WH_DNA-bd_sf"/>
</dbReference>
<dbReference type="PANTHER" id="PTHR43537">
    <property type="entry name" value="TRANSCRIPTIONAL REGULATOR, GNTR FAMILY"/>
    <property type="match status" value="1"/>
</dbReference>
<dbReference type="GO" id="GO:0003677">
    <property type="term" value="F:DNA binding"/>
    <property type="evidence" value="ECO:0007669"/>
    <property type="project" value="UniProtKB-KW"/>
</dbReference>
<dbReference type="GO" id="GO:0003700">
    <property type="term" value="F:DNA-binding transcription factor activity"/>
    <property type="evidence" value="ECO:0007669"/>
    <property type="project" value="InterPro"/>
</dbReference>
<dbReference type="InterPro" id="IPR000524">
    <property type="entry name" value="Tscrpt_reg_HTH_GntR"/>
</dbReference>
<dbReference type="Gene3D" id="1.20.120.530">
    <property type="entry name" value="GntR ligand-binding domain-like"/>
    <property type="match status" value="1"/>
</dbReference>
<dbReference type="SMART" id="SM00345">
    <property type="entry name" value="HTH_GNTR"/>
    <property type="match status" value="1"/>
</dbReference>
<dbReference type="Pfam" id="PF07729">
    <property type="entry name" value="FCD"/>
    <property type="match status" value="1"/>
</dbReference>
<evidence type="ECO:0000313" key="5">
    <source>
        <dbReference type="EMBL" id="QQB46062.1"/>
    </source>
</evidence>
<keyword evidence="2" id="KW-0238">DNA-binding</keyword>
<evidence type="ECO:0000256" key="2">
    <source>
        <dbReference type="ARBA" id="ARBA00023125"/>
    </source>
</evidence>
<evidence type="ECO:0000256" key="3">
    <source>
        <dbReference type="ARBA" id="ARBA00023163"/>
    </source>
</evidence>
<dbReference type="Pfam" id="PF00392">
    <property type="entry name" value="GntR"/>
    <property type="match status" value="1"/>
</dbReference>
<dbReference type="SMART" id="SM00895">
    <property type="entry name" value="FCD"/>
    <property type="match status" value="1"/>
</dbReference>
<gene>
    <name evidence="5" type="ORF">I6I10_11505</name>
    <name evidence="6" type="ORF">I6J21_04615</name>
</gene>
<dbReference type="InterPro" id="IPR008920">
    <property type="entry name" value="TF_FadR/GntR_C"/>
</dbReference>
<dbReference type="GeneID" id="92759680"/>
<evidence type="ECO:0000313" key="7">
    <source>
        <dbReference type="Proteomes" id="UP000596145"/>
    </source>
</evidence>
<dbReference type="PRINTS" id="PR00035">
    <property type="entry name" value="HTHGNTR"/>
</dbReference>
<dbReference type="OrthoDB" id="5243844at2"/>
<name>A0A7T4EEU4_9CORY</name>
<evidence type="ECO:0000256" key="1">
    <source>
        <dbReference type="ARBA" id="ARBA00023015"/>
    </source>
</evidence>
<dbReference type="SUPFAM" id="SSF48008">
    <property type="entry name" value="GntR ligand-binding domain-like"/>
    <property type="match status" value="1"/>
</dbReference>
<protein>
    <submittedName>
        <fullName evidence="5">GntR family transcriptional regulator</fullName>
    </submittedName>
</protein>
<evidence type="ECO:0000313" key="6">
    <source>
        <dbReference type="EMBL" id="QRP71426.1"/>
    </source>
</evidence>
<evidence type="ECO:0000259" key="4">
    <source>
        <dbReference type="PROSITE" id="PS50949"/>
    </source>
</evidence>
<dbReference type="EMBL" id="CP069534">
    <property type="protein sequence ID" value="QRP71426.1"/>
    <property type="molecule type" value="Genomic_DNA"/>
</dbReference>
<dbReference type="InterPro" id="IPR036388">
    <property type="entry name" value="WH-like_DNA-bd_sf"/>
</dbReference>
<dbReference type="SUPFAM" id="SSF46785">
    <property type="entry name" value="Winged helix' DNA-binding domain"/>
    <property type="match status" value="1"/>
</dbReference>
<dbReference type="RefSeq" id="WP_050765606.1">
    <property type="nucleotide sequence ID" value="NZ_CP066007.1"/>
</dbReference>
<proteinExistence type="predicted"/>
<dbReference type="EMBL" id="CP066007">
    <property type="protein sequence ID" value="QQB46062.1"/>
    <property type="molecule type" value="Genomic_DNA"/>
</dbReference>
<dbReference type="PANTHER" id="PTHR43537:SF45">
    <property type="entry name" value="GNTR FAMILY REGULATORY PROTEIN"/>
    <property type="match status" value="1"/>
</dbReference>
<reference evidence="5 7" key="1">
    <citation type="submission" date="2020-12" db="EMBL/GenBank/DDBJ databases">
        <title>FDA dAtabase for Regulatory Grade micrObial Sequences (FDA-ARGOS): Supporting development and validation of Infectious Disease Dx tests.</title>
        <authorList>
            <person name="Sproer C."/>
            <person name="Gronow S."/>
            <person name="Severitt S."/>
            <person name="Schroder I."/>
            <person name="Tallon L."/>
            <person name="Sadzewicz L."/>
            <person name="Zhao X."/>
            <person name="Boylan J."/>
            <person name="Ott S."/>
            <person name="Bowen H."/>
            <person name="Vavikolanu K."/>
            <person name="Mehta A."/>
            <person name="Aluvathingal J."/>
            <person name="Nadendla S."/>
            <person name="Lowell S."/>
            <person name="Myers T."/>
            <person name="Yan Y."/>
            <person name="Sichtig H."/>
        </authorList>
    </citation>
    <scope>NUCLEOTIDE SEQUENCE [LARGE SCALE GENOMIC DNA]</scope>
    <source>
        <strain evidence="5 7">FDAARGOS_1053</strain>
        <strain evidence="6">FDAARGOS_1191</strain>
    </source>
</reference>
<dbReference type="Proteomes" id="UP000617681">
    <property type="component" value="Chromosome"/>
</dbReference>
<dbReference type="Gene3D" id="1.10.10.10">
    <property type="entry name" value="Winged helix-like DNA-binding domain superfamily/Winged helix DNA-binding domain"/>
    <property type="match status" value="1"/>
</dbReference>
<organism evidence="5 7">
    <name type="scientific">Corynebacterium glucuronolyticum</name>
    <dbReference type="NCBI Taxonomy" id="39791"/>
    <lineage>
        <taxon>Bacteria</taxon>
        <taxon>Bacillati</taxon>
        <taxon>Actinomycetota</taxon>
        <taxon>Actinomycetes</taxon>
        <taxon>Mycobacteriales</taxon>
        <taxon>Corynebacteriaceae</taxon>
        <taxon>Corynebacterium</taxon>
    </lineage>
</organism>
<feature type="domain" description="HTH gntR-type" evidence="4">
    <location>
        <begin position="45"/>
        <end position="112"/>
    </location>
</feature>
<keyword evidence="3" id="KW-0804">Transcription</keyword>
<accession>A0A7T4EEU4</accession>
<dbReference type="Proteomes" id="UP000596145">
    <property type="component" value="Chromosome"/>
</dbReference>
<sequence>MRDLTHTPEFTPESGDEYLLHRPEFATSSPDPERCRVAPDGSAVRMTAEIAADSLTLKIFNGHFEPGARLAEVALAEELGISRNTLREAFRLLAHAGLVEHLPNRGVFVLKTTASLLRDIYSFRRTVEIGALPALIRNEDSLQKLRSVYADQQKAIREANWMVVGSANGRFHQTIVDAAGSPTLSEAMQAINARSRIAFLEYSDTPGLHSRFSKVNGQILTVVERRDLKEAVTLLDSYLVEAHNELFIGLGFDKDANRRD</sequence>